<gene>
    <name evidence="1" type="ORF">H9962_05790</name>
</gene>
<reference evidence="1" key="2">
    <citation type="submission" date="2021-04" db="EMBL/GenBank/DDBJ databases">
        <authorList>
            <person name="Gilroy R."/>
        </authorList>
    </citation>
    <scope>NUCLEOTIDE SEQUENCE</scope>
    <source>
        <strain evidence="1">CHK186-16707</strain>
    </source>
</reference>
<name>A0A9D2KK95_9BACT</name>
<dbReference type="Proteomes" id="UP000824225">
    <property type="component" value="Unassembled WGS sequence"/>
</dbReference>
<dbReference type="EMBL" id="DXAN01000020">
    <property type="protein sequence ID" value="HJA08684.1"/>
    <property type="molecule type" value="Genomic_DNA"/>
</dbReference>
<dbReference type="AlphaFoldDB" id="A0A9D2KK95"/>
<evidence type="ECO:0000313" key="2">
    <source>
        <dbReference type="Proteomes" id="UP000824225"/>
    </source>
</evidence>
<reference evidence="1" key="1">
    <citation type="journal article" date="2021" name="PeerJ">
        <title>Extensive microbial diversity within the chicken gut microbiome revealed by metagenomics and culture.</title>
        <authorList>
            <person name="Gilroy R."/>
            <person name="Ravi A."/>
            <person name="Getino M."/>
            <person name="Pursley I."/>
            <person name="Horton D.L."/>
            <person name="Alikhan N.F."/>
            <person name="Baker D."/>
            <person name="Gharbi K."/>
            <person name="Hall N."/>
            <person name="Watson M."/>
            <person name="Adriaenssens E.M."/>
            <person name="Foster-Nyarko E."/>
            <person name="Jarju S."/>
            <person name="Secka A."/>
            <person name="Antonio M."/>
            <person name="Oren A."/>
            <person name="Chaudhuri R.R."/>
            <person name="La Ragione R."/>
            <person name="Hildebrand F."/>
            <person name="Pallen M.J."/>
        </authorList>
    </citation>
    <scope>NUCLEOTIDE SEQUENCE</scope>
    <source>
        <strain evidence="1">CHK186-16707</strain>
    </source>
</reference>
<organism evidence="1 2">
    <name type="scientific">Candidatus Mailhella merdigallinarum</name>
    <dbReference type="NCBI Taxonomy" id="2838658"/>
    <lineage>
        <taxon>Bacteria</taxon>
        <taxon>Pseudomonadati</taxon>
        <taxon>Thermodesulfobacteriota</taxon>
        <taxon>Desulfovibrionia</taxon>
        <taxon>Desulfovibrionales</taxon>
        <taxon>Desulfovibrionaceae</taxon>
        <taxon>Mailhella</taxon>
    </lineage>
</organism>
<protein>
    <submittedName>
        <fullName evidence="1">Uncharacterized protein</fullName>
    </submittedName>
</protein>
<accession>A0A9D2KK95</accession>
<evidence type="ECO:0000313" key="1">
    <source>
        <dbReference type="EMBL" id="HJA08684.1"/>
    </source>
</evidence>
<sequence length="190" mass="20583">MAPEFPFGLSPSMLAVRSRRANGTECKLADGVDMDDDASVRFGEGPRRITDLTETWPETLEALKRTGAPLGEAEVEEALDAMQADALDSLYALLDGAGVDRGERLVIGLDERGGVSVDEHPQRERVLALLESHPRVADKLRRMAALALTGRGVRDIARAEDMLAGHGGEGERVFQACLKGGLSHFHLLRK</sequence>
<comment type="caution">
    <text evidence="1">The sequence shown here is derived from an EMBL/GenBank/DDBJ whole genome shotgun (WGS) entry which is preliminary data.</text>
</comment>
<proteinExistence type="predicted"/>